<sequence>MDFVVIAGPVAECYEETGFHGRSNPTYLKDVPQEQQENYEYVGNIKSQQKNVMATQINSRNYSN</sequence>
<evidence type="ECO:0000313" key="2">
    <source>
        <dbReference type="Proteomes" id="UP000828390"/>
    </source>
</evidence>
<dbReference type="Proteomes" id="UP000828390">
    <property type="component" value="Unassembled WGS sequence"/>
</dbReference>
<dbReference type="AlphaFoldDB" id="A0A9D4GME2"/>
<evidence type="ECO:0000313" key="1">
    <source>
        <dbReference type="EMBL" id="KAH3819518.1"/>
    </source>
</evidence>
<keyword evidence="2" id="KW-1185">Reference proteome</keyword>
<dbReference type="EMBL" id="JAIWYP010000005">
    <property type="protein sequence ID" value="KAH3819518.1"/>
    <property type="molecule type" value="Genomic_DNA"/>
</dbReference>
<reference evidence="1" key="1">
    <citation type="journal article" date="2019" name="bioRxiv">
        <title>The Genome of the Zebra Mussel, Dreissena polymorpha: A Resource for Invasive Species Research.</title>
        <authorList>
            <person name="McCartney M.A."/>
            <person name="Auch B."/>
            <person name="Kono T."/>
            <person name="Mallez S."/>
            <person name="Zhang Y."/>
            <person name="Obille A."/>
            <person name="Becker A."/>
            <person name="Abrahante J.E."/>
            <person name="Garbe J."/>
            <person name="Badalamenti J.P."/>
            <person name="Herman A."/>
            <person name="Mangelson H."/>
            <person name="Liachko I."/>
            <person name="Sullivan S."/>
            <person name="Sone E.D."/>
            <person name="Koren S."/>
            <person name="Silverstein K.A.T."/>
            <person name="Beckman K.B."/>
            <person name="Gohl D.M."/>
        </authorList>
    </citation>
    <scope>NUCLEOTIDE SEQUENCE</scope>
    <source>
        <strain evidence="1">Duluth1</strain>
        <tissue evidence="1">Whole animal</tissue>
    </source>
</reference>
<reference evidence="1" key="2">
    <citation type="submission" date="2020-11" db="EMBL/GenBank/DDBJ databases">
        <authorList>
            <person name="McCartney M.A."/>
            <person name="Auch B."/>
            <person name="Kono T."/>
            <person name="Mallez S."/>
            <person name="Becker A."/>
            <person name="Gohl D.M."/>
            <person name="Silverstein K.A.T."/>
            <person name="Koren S."/>
            <person name="Bechman K.B."/>
            <person name="Herman A."/>
            <person name="Abrahante J.E."/>
            <person name="Garbe J."/>
        </authorList>
    </citation>
    <scope>NUCLEOTIDE SEQUENCE</scope>
    <source>
        <strain evidence="1">Duluth1</strain>
        <tissue evidence="1">Whole animal</tissue>
    </source>
</reference>
<name>A0A9D4GME2_DREPO</name>
<proteinExistence type="predicted"/>
<organism evidence="1 2">
    <name type="scientific">Dreissena polymorpha</name>
    <name type="common">Zebra mussel</name>
    <name type="synonym">Mytilus polymorpha</name>
    <dbReference type="NCBI Taxonomy" id="45954"/>
    <lineage>
        <taxon>Eukaryota</taxon>
        <taxon>Metazoa</taxon>
        <taxon>Spiralia</taxon>
        <taxon>Lophotrochozoa</taxon>
        <taxon>Mollusca</taxon>
        <taxon>Bivalvia</taxon>
        <taxon>Autobranchia</taxon>
        <taxon>Heteroconchia</taxon>
        <taxon>Euheterodonta</taxon>
        <taxon>Imparidentia</taxon>
        <taxon>Neoheterodontei</taxon>
        <taxon>Myida</taxon>
        <taxon>Dreissenoidea</taxon>
        <taxon>Dreissenidae</taxon>
        <taxon>Dreissena</taxon>
    </lineage>
</organism>
<protein>
    <submittedName>
        <fullName evidence="1">Uncharacterized protein</fullName>
    </submittedName>
</protein>
<accession>A0A9D4GME2</accession>
<comment type="caution">
    <text evidence="1">The sequence shown here is derived from an EMBL/GenBank/DDBJ whole genome shotgun (WGS) entry which is preliminary data.</text>
</comment>
<gene>
    <name evidence="1" type="ORF">DPMN_121256</name>
</gene>